<name>A0A382CBA6_9ZZZZ</name>
<reference evidence="1" key="1">
    <citation type="submission" date="2018-05" db="EMBL/GenBank/DDBJ databases">
        <authorList>
            <person name="Lanie J.A."/>
            <person name="Ng W.-L."/>
            <person name="Kazmierczak K.M."/>
            <person name="Andrzejewski T.M."/>
            <person name="Davidsen T.M."/>
            <person name="Wayne K.J."/>
            <person name="Tettelin H."/>
            <person name="Glass J.I."/>
            <person name="Rusch D."/>
            <person name="Podicherti R."/>
            <person name="Tsui H.-C.T."/>
            <person name="Winkler M.E."/>
        </authorList>
    </citation>
    <scope>NUCLEOTIDE SEQUENCE</scope>
</reference>
<feature type="non-terminal residue" evidence="1">
    <location>
        <position position="42"/>
    </location>
</feature>
<proteinExistence type="predicted"/>
<dbReference type="EMBL" id="UINC01033699">
    <property type="protein sequence ID" value="SVB23385.1"/>
    <property type="molecule type" value="Genomic_DNA"/>
</dbReference>
<gene>
    <name evidence="1" type="ORF">METZ01_LOCUS176239</name>
</gene>
<protein>
    <submittedName>
        <fullName evidence="1">Uncharacterized protein</fullName>
    </submittedName>
</protein>
<feature type="non-terminal residue" evidence="1">
    <location>
        <position position="1"/>
    </location>
</feature>
<dbReference type="InterPro" id="IPR058240">
    <property type="entry name" value="rSAM_sf"/>
</dbReference>
<organism evidence="1">
    <name type="scientific">marine metagenome</name>
    <dbReference type="NCBI Taxonomy" id="408172"/>
    <lineage>
        <taxon>unclassified sequences</taxon>
        <taxon>metagenomes</taxon>
        <taxon>ecological metagenomes</taxon>
    </lineage>
</organism>
<dbReference type="SUPFAM" id="SSF102114">
    <property type="entry name" value="Radical SAM enzymes"/>
    <property type="match status" value="1"/>
</dbReference>
<accession>A0A382CBA6</accession>
<dbReference type="AlphaFoldDB" id="A0A382CBA6"/>
<sequence>VENQKSIDTYGTEMNIILNSYCNLKCNYCFADEYMEETVRTP</sequence>
<evidence type="ECO:0000313" key="1">
    <source>
        <dbReference type="EMBL" id="SVB23385.1"/>
    </source>
</evidence>